<evidence type="ECO:0000313" key="2">
    <source>
        <dbReference type="EMBL" id="MFD0724701.1"/>
    </source>
</evidence>
<organism evidence="2 3">
    <name type="scientific">Lysobacter brunescens</name>
    <dbReference type="NCBI Taxonomy" id="262323"/>
    <lineage>
        <taxon>Bacteria</taxon>
        <taxon>Pseudomonadati</taxon>
        <taxon>Pseudomonadota</taxon>
        <taxon>Gammaproteobacteria</taxon>
        <taxon>Lysobacterales</taxon>
        <taxon>Lysobacteraceae</taxon>
        <taxon>Lysobacter</taxon>
    </lineage>
</organism>
<dbReference type="RefSeq" id="WP_386822350.1">
    <property type="nucleotide sequence ID" value="NZ_JBHTIF010000001.1"/>
</dbReference>
<comment type="caution">
    <text evidence="2">The sequence shown here is derived from an EMBL/GenBank/DDBJ whole genome shotgun (WGS) entry which is preliminary data.</text>
</comment>
<keyword evidence="1" id="KW-0732">Signal</keyword>
<accession>A0ABW2YAR1</accession>
<evidence type="ECO:0008006" key="4">
    <source>
        <dbReference type="Google" id="ProtNLM"/>
    </source>
</evidence>
<dbReference type="Proteomes" id="UP001597110">
    <property type="component" value="Unassembled WGS sequence"/>
</dbReference>
<protein>
    <recommendedName>
        <fullName evidence="4">Secreted protein</fullName>
    </recommendedName>
</protein>
<evidence type="ECO:0000313" key="3">
    <source>
        <dbReference type="Proteomes" id="UP001597110"/>
    </source>
</evidence>
<feature type="chain" id="PRO_5045772007" description="Secreted protein" evidence="1">
    <location>
        <begin position="18"/>
        <end position="148"/>
    </location>
</feature>
<name>A0ABW2YAR1_9GAMM</name>
<evidence type="ECO:0000256" key="1">
    <source>
        <dbReference type="SAM" id="SignalP"/>
    </source>
</evidence>
<proteinExistence type="predicted"/>
<gene>
    <name evidence="2" type="ORF">ACFQ0E_03715</name>
</gene>
<keyword evidence="3" id="KW-1185">Reference proteome</keyword>
<sequence length="148" mass="15681">MKTPAILLLLVPLQAFAAEGTVAKRELSLGGVAIGDTAAQVAARLGEPKHKVAAQDFLDLHYEYASLRVSFNGGIVAGLHADKRDACTPKGLCPGDRLDRMRALYGAPVVADRETGRFYEYVGGDAACWLQIRAKGGRVASISVACQP</sequence>
<feature type="signal peptide" evidence="1">
    <location>
        <begin position="1"/>
        <end position="17"/>
    </location>
</feature>
<dbReference type="EMBL" id="JBHTIF010000001">
    <property type="protein sequence ID" value="MFD0724701.1"/>
    <property type="molecule type" value="Genomic_DNA"/>
</dbReference>
<reference evidence="3" key="1">
    <citation type="journal article" date="2019" name="Int. J. Syst. Evol. Microbiol.">
        <title>The Global Catalogue of Microorganisms (GCM) 10K type strain sequencing project: providing services to taxonomists for standard genome sequencing and annotation.</title>
        <authorList>
            <consortium name="The Broad Institute Genomics Platform"/>
            <consortium name="The Broad Institute Genome Sequencing Center for Infectious Disease"/>
            <person name="Wu L."/>
            <person name="Ma J."/>
        </authorList>
    </citation>
    <scope>NUCLEOTIDE SEQUENCE [LARGE SCALE GENOMIC DNA]</scope>
    <source>
        <strain evidence="3">CCUG 55585</strain>
    </source>
</reference>